<gene>
    <name evidence="2" type="ORF">GDO81_016087</name>
</gene>
<dbReference type="PANTHER" id="PTHR11909">
    <property type="entry name" value="CASEIN KINASE-RELATED"/>
    <property type="match status" value="1"/>
</dbReference>
<dbReference type="EMBL" id="WNYA01000007">
    <property type="protein sequence ID" value="KAG8563454.1"/>
    <property type="molecule type" value="Genomic_DNA"/>
</dbReference>
<dbReference type="Gene3D" id="1.10.510.10">
    <property type="entry name" value="Transferase(Phosphotransferase) domain 1"/>
    <property type="match status" value="1"/>
</dbReference>
<comment type="caution">
    <text evidence="2">The sequence shown here is derived from an EMBL/GenBank/DDBJ whole genome shotgun (WGS) entry which is preliminary data.</text>
</comment>
<dbReference type="Proteomes" id="UP000824782">
    <property type="component" value="Unassembled WGS sequence"/>
</dbReference>
<dbReference type="PROSITE" id="PS00109">
    <property type="entry name" value="PROTEIN_KINASE_TYR"/>
    <property type="match status" value="1"/>
</dbReference>
<sequence>IDVLEYVHENEYVHGDITAENIYVNADNCEVYLAGYYNAFRYSPSGNHVAYREGIRTPHDGTAEFISLDVHKGTGPSRRSDFESLGYCMLKWLSGSLPWSDEKNPRSIMDHKKRCPEGIPGESCESRV</sequence>
<feature type="non-terminal residue" evidence="2">
    <location>
        <position position="1"/>
    </location>
</feature>
<keyword evidence="3" id="KW-1185">Reference proteome</keyword>
<dbReference type="PROSITE" id="PS50011">
    <property type="entry name" value="PROTEIN_KINASE_DOM"/>
    <property type="match status" value="1"/>
</dbReference>
<accession>A0AAV7APJ4</accession>
<reference evidence="2" key="1">
    <citation type="thesis" date="2020" institute="ProQuest LLC" country="789 East Eisenhower Parkway, Ann Arbor, MI, USA">
        <title>Comparative Genomics and Chromosome Evolution.</title>
        <authorList>
            <person name="Mudd A.B."/>
        </authorList>
    </citation>
    <scope>NUCLEOTIDE SEQUENCE</scope>
    <source>
        <strain evidence="2">237g6f4</strain>
        <tissue evidence="2">Blood</tissue>
    </source>
</reference>
<feature type="domain" description="Protein kinase" evidence="1">
    <location>
        <begin position="1"/>
        <end position="128"/>
    </location>
</feature>
<dbReference type="GO" id="GO:0004672">
    <property type="term" value="F:protein kinase activity"/>
    <property type="evidence" value="ECO:0007669"/>
    <property type="project" value="InterPro"/>
</dbReference>
<dbReference type="AlphaFoldDB" id="A0AAV7APJ4"/>
<dbReference type="InterPro" id="IPR011009">
    <property type="entry name" value="Kinase-like_dom_sf"/>
</dbReference>
<dbReference type="GO" id="GO:0005524">
    <property type="term" value="F:ATP binding"/>
    <property type="evidence" value="ECO:0007669"/>
    <property type="project" value="InterPro"/>
</dbReference>
<evidence type="ECO:0000313" key="3">
    <source>
        <dbReference type="Proteomes" id="UP000824782"/>
    </source>
</evidence>
<name>A0AAV7APJ4_ENGPU</name>
<dbReference type="InterPro" id="IPR050235">
    <property type="entry name" value="CK1_Ser-Thr_kinase"/>
</dbReference>
<dbReference type="InterPro" id="IPR000719">
    <property type="entry name" value="Prot_kinase_dom"/>
</dbReference>
<proteinExistence type="predicted"/>
<evidence type="ECO:0000259" key="1">
    <source>
        <dbReference type="PROSITE" id="PS50011"/>
    </source>
</evidence>
<evidence type="ECO:0000313" key="2">
    <source>
        <dbReference type="EMBL" id="KAG8563454.1"/>
    </source>
</evidence>
<protein>
    <recommendedName>
        <fullName evidence="1">Protein kinase domain-containing protein</fullName>
    </recommendedName>
</protein>
<dbReference type="SUPFAM" id="SSF56112">
    <property type="entry name" value="Protein kinase-like (PK-like)"/>
    <property type="match status" value="1"/>
</dbReference>
<dbReference type="InterPro" id="IPR008266">
    <property type="entry name" value="Tyr_kinase_AS"/>
</dbReference>
<organism evidence="2 3">
    <name type="scientific">Engystomops pustulosus</name>
    <name type="common">Tungara frog</name>
    <name type="synonym">Physalaemus pustulosus</name>
    <dbReference type="NCBI Taxonomy" id="76066"/>
    <lineage>
        <taxon>Eukaryota</taxon>
        <taxon>Metazoa</taxon>
        <taxon>Chordata</taxon>
        <taxon>Craniata</taxon>
        <taxon>Vertebrata</taxon>
        <taxon>Euteleostomi</taxon>
        <taxon>Amphibia</taxon>
        <taxon>Batrachia</taxon>
        <taxon>Anura</taxon>
        <taxon>Neobatrachia</taxon>
        <taxon>Hyloidea</taxon>
        <taxon>Leptodactylidae</taxon>
        <taxon>Leiuperinae</taxon>
        <taxon>Engystomops</taxon>
    </lineage>
</organism>